<sequence length="87" mass="10152">MNEKRQEMLRYIYDLGIKQGRMSLLSIDQLKSVVDEGFKFSYFNLEYLIQSGYLERECSYTGDPYAFIVGLTVEGVDYIENATQKDL</sequence>
<dbReference type="RefSeq" id="WP_165094014.1">
    <property type="nucleotide sequence ID" value="NZ_JAAKGU010000001.1"/>
</dbReference>
<protein>
    <submittedName>
        <fullName evidence="1">Uncharacterized protein</fullName>
    </submittedName>
</protein>
<dbReference type="EMBL" id="JAAKGU010000001">
    <property type="protein sequence ID" value="NGM81300.1"/>
    <property type="molecule type" value="Genomic_DNA"/>
</dbReference>
<dbReference type="AlphaFoldDB" id="A0A6M1PDE2"/>
<accession>A0A6M1PDE2</accession>
<evidence type="ECO:0000313" key="1">
    <source>
        <dbReference type="EMBL" id="NGM81300.1"/>
    </source>
</evidence>
<proteinExistence type="predicted"/>
<keyword evidence="2" id="KW-1185">Reference proteome</keyword>
<dbReference type="Proteomes" id="UP000480151">
    <property type="component" value="Unassembled WGS sequence"/>
</dbReference>
<comment type="caution">
    <text evidence="1">The sequence shown here is derived from an EMBL/GenBank/DDBJ whole genome shotgun (WGS) entry which is preliminary data.</text>
</comment>
<organism evidence="1 2">
    <name type="scientific">Paenibacillus apii</name>
    <dbReference type="NCBI Taxonomy" id="1850370"/>
    <lineage>
        <taxon>Bacteria</taxon>
        <taxon>Bacillati</taxon>
        <taxon>Bacillota</taxon>
        <taxon>Bacilli</taxon>
        <taxon>Bacillales</taxon>
        <taxon>Paenibacillaceae</taxon>
        <taxon>Paenibacillus</taxon>
    </lineage>
</organism>
<name>A0A6M1PDE2_9BACL</name>
<gene>
    <name evidence="1" type="ORF">G5B47_02610</name>
</gene>
<evidence type="ECO:0000313" key="2">
    <source>
        <dbReference type="Proteomes" id="UP000480151"/>
    </source>
</evidence>
<reference evidence="1 2" key="1">
    <citation type="submission" date="2020-02" db="EMBL/GenBank/DDBJ databases">
        <authorList>
            <person name="Gao J."/>
            <person name="Sun J."/>
        </authorList>
    </citation>
    <scope>NUCLEOTIDE SEQUENCE [LARGE SCALE GENOMIC DNA]</scope>
    <source>
        <strain evidence="1 2">7124</strain>
    </source>
</reference>